<dbReference type="SUPFAM" id="SSF46955">
    <property type="entry name" value="Putative DNA-binding domain"/>
    <property type="match status" value="1"/>
</dbReference>
<dbReference type="CDD" id="cd04778">
    <property type="entry name" value="HTH_MerR-like_sg2"/>
    <property type="match status" value="1"/>
</dbReference>
<evidence type="ECO:0000256" key="2">
    <source>
        <dbReference type="SAM" id="MobiDB-lite"/>
    </source>
</evidence>
<dbReference type="PANTHER" id="PTHR30204:SF93">
    <property type="entry name" value="HTH MERR-TYPE DOMAIN-CONTAINING PROTEIN"/>
    <property type="match status" value="1"/>
</dbReference>
<evidence type="ECO:0000313" key="4">
    <source>
        <dbReference type="EMBL" id="SDH89535.1"/>
    </source>
</evidence>
<dbReference type="InterPro" id="IPR047057">
    <property type="entry name" value="MerR_fam"/>
</dbReference>
<dbReference type="Proteomes" id="UP000199706">
    <property type="component" value="Unassembled WGS sequence"/>
</dbReference>
<evidence type="ECO:0000256" key="1">
    <source>
        <dbReference type="ARBA" id="ARBA00023125"/>
    </source>
</evidence>
<dbReference type="AlphaFoldDB" id="A0A1G8G5A6"/>
<proteinExistence type="predicted"/>
<reference evidence="4 5" key="1">
    <citation type="submission" date="2016-10" db="EMBL/GenBank/DDBJ databases">
        <authorList>
            <person name="de Groot N.N."/>
        </authorList>
    </citation>
    <scope>NUCLEOTIDE SEQUENCE [LARGE SCALE GENOMIC DNA]</scope>
    <source>
        <strain evidence="4 5">LMG 2247</strain>
    </source>
</reference>
<protein>
    <submittedName>
        <fullName evidence="4">MerR HTH family regulatory protein</fullName>
    </submittedName>
</protein>
<keyword evidence="1" id="KW-0238">DNA-binding</keyword>
<sequence>MPKTPLSSPPAPAAPRNEYTVDELARVTDSTVRNVRAYQDRGLLAPPEKRGRVGVYDDTHVSRLKLINHLLARGYTLANIQDLIMAVDEGHDLRSILGLETAIGSRWSRERPKKYSLVELIQMFGGKASPGALSKAVDLGLLERKGLSFVANSPAALSAGATMAHEGIPLTDLLDAVRISRPHFNAVAKALVDLVVRQLDRYEADALPPPADVPALVDAIWRVRPLAMVLVETEMNRALEEASGDYLGDRVAAIMEKKLGSAHGGTPPAGSASASAATTDAGHAEATLARHAGADKPKAKK</sequence>
<dbReference type="GO" id="GO:0003677">
    <property type="term" value="F:DNA binding"/>
    <property type="evidence" value="ECO:0007669"/>
    <property type="project" value="UniProtKB-KW"/>
</dbReference>
<feature type="region of interest" description="Disordered" evidence="2">
    <location>
        <begin position="261"/>
        <end position="301"/>
    </location>
</feature>
<evidence type="ECO:0000313" key="5">
    <source>
        <dbReference type="Proteomes" id="UP000199706"/>
    </source>
</evidence>
<feature type="domain" description="HTH merR-type" evidence="3">
    <location>
        <begin position="18"/>
        <end position="86"/>
    </location>
</feature>
<dbReference type="GO" id="GO:0003700">
    <property type="term" value="F:DNA-binding transcription factor activity"/>
    <property type="evidence" value="ECO:0007669"/>
    <property type="project" value="InterPro"/>
</dbReference>
<name>A0A1G8G5A6_9BURK</name>
<accession>A0A1G8G5A6</accession>
<feature type="compositionally biased region" description="Basic and acidic residues" evidence="2">
    <location>
        <begin position="292"/>
        <end position="301"/>
    </location>
</feature>
<feature type="compositionally biased region" description="Low complexity" evidence="2">
    <location>
        <begin position="264"/>
        <end position="287"/>
    </location>
</feature>
<dbReference type="RefSeq" id="WP_244106255.1">
    <property type="nucleotide sequence ID" value="NZ_CADERL010000010.1"/>
</dbReference>
<dbReference type="EMBL" id="FNCJ01000014">
    <property type="protein sequence ID" value="SDH89535.1"/>
    <property type="molecule type" value="Genomic_DNA"/>
</dbReference>
<dbReference type="PANTHER" id="PTHR30204">
    <property type="entry name" value="REDOX-CYCLING DRUG-SENSING TRANSCRIPTIONAL ACTIVATOR SOXR"/>
    <property type="match status" value="1"/>
</dbReference>
<dbReference type="PROSITE" id="PS50937">
    <property type="entry name" value="HTH_MERR_2"/>
    <property type="match status" value="1"/>
</dbReference>
<dbReference type="InterPro" id="IPR009061">
    <property type="entry name" value="DNA-bd_dom_put_sf"/>
</dbReference>
<gene>
    <name evidence="4" type="ORF">SAMN05216466_114137</name>
</gene>
<dbReference type="Pfam" id="PF13411">
    <property type="entry name" value="MerR_1"/>
    <property type="match status" value="1"/>
</dbReference>
<dbReference type="Gene3D" id="1.10.1660.10">
    <property type="match status" value="1"/>
</dbReference>
<evidence type="ECO:0000259" key="3">
    <source>
        <dbReference type="PROSITE" id="PS50937"/>
    </source>
</evidence>
<dbReference type="InterPro" id="IPR000551">
    <property type="entry name" value="MerR-type_HTH_dom"/>
</dbReference>
<organism evidence="4 5">
    <name type="scientific">Paraburkholderia phenazinium</name>
    <dbReference type="NCBI Taxonomy" id="60549"/>
    <lineage>
        <taxon>Bacteria</taxon>
        <taxon>Pseudomonadati</taxon>
        <taxon>Pseudomonadota</taxon>
        <taxon>Betaproteobacteria</taxon>
        <taxon>Burkholderiales</taxon>
        <taxon>Burkholderiaceae</taxon>
        <taxon>Paraburkholderia</taxon>
    </lineage>
</organism>
<dbReference type="SMART" id="SM00422">
    <property type="entry name" value="HTH_MERR"/>
    <property type="match status" value="1"/>
</dbReference>